<feature type="transmembrane region" description="Helical" evidence="1">
    <location>
        <begin position="39"/>
        <end position="64"/>
    </location>
</feature>
<dbReference type="Proteomes" id="UP000319771">
    <property type="component" value="Unassembled WGS sequence"/>
</dbReference>
<reference evidence="3 4" key="1">
    <citation type="journal article" date="2019" name="Nat. Microbiol.">
        <title>Mediterranean grassland soil C-N compound turnover is dependent on rainfall and depth, and is mediated by genomically divergent microorganisms.</title>
        <authorList>
            <person name="Diamond S."/>
            <person name="Andeer P.F."/>
            <person name="Li Z."/>
            <person name="Crits-Christoph A."/>
            <person name="Burstein D."/>
            <person name="Anantharaman K."/>
            <person name="Lane K.R."/>
            <person name="Thomas B.C."/>
            <person name="Pan C."/>
            <person name="Northen T.R."/>
            <person name="Banfield J.F."/>
        </authorList>
    </citation>
    <scope>NUCLEOTIDE SEQUENCE [LARGE SCALE GENOMIC DNA]</scope>
    <source>
        <strain evidence="3">WS_11</strain>
    </source>
</reference>
<keyword evidence="1" id="KW-0812">Transmembrane</keyword>
<dbReference type="Pfam" id="PF13400">
    <property type="entry name" value="Tad"/>
    <property type="match status" value="1"/>
</dbReference>
<comment type="caution">
    <text evidence="3">The sequence shown here is derived from an EMBL/GenBank/DDBJ whole genome shotgun (WGS) entry which is preliminary data.</text>
</comment>
<gene>
    <name evidence="3" type="ORF">E6K81_01100</name>
</gene>
<accession>A0A538UE56</accession>
<keyword evidence="1" id="KW-0472">Membrane</keyword>
<organism evidence="3 4">
    <name type="scientific">Eiseniibacteriota bacterium</name>
    <dbReference type="NCBI Taxonomy" id="2212470"/>
    <lineage>
        <taxon>Bacteria</taxon>
        <taxon>Candidatus Eiseniibacteriota</taxon>
    </lineage>
</organism>
<sequence>MAPWGCVGPACTRARQEFLEPPTTREGTVKHPRQASGQILIVVALLLTILIGFVGLAAEGGLYLDVKRRMQTAADAAAVAGAQEIARKSSTTTIASAALADASRNGFADGVAGVTVTVSAPPVTGSHSGSTKSVEVVVQKPCPTGILRALGFDTVTVRARAVGGMGFSANCIYCLDPSVYQAFWATGGAVVSVSRCGITVNSTSALAFVVSTNSSVTAASIDVTGGYSGSTMTPQPTTGVPPVADPLADRPPPTFSGTVSLYPGVYCGGIKISGQSTSVVFNPGTYILLGGGLSASANTTLSGSGVTFYDTYDATHRYGEISINGSAHFTAPTSGPMESILFFQDRTITIFPGNTFAGGGTMNLEGTLYFPNTGITFSGGNGNTAQYTVIVARTLKFSGSSNLGSSYLTLSSGSPVKKPILVE</sequence>
<keyword evidence="1" id="KW-1133">Transmembrane helix</keyword>
<evidence type="ECO:0000313" key="3">
    <source>
        <dbReference type="EMBL" id="TMQ74153.1"/>
    </source>
</evidence>
<name>A0A538UE56_UNCEI</name>
<protein>
    <recommendedName>
        <fullName evidence="2">Putative Flp pilus-assembly TadG-like N-terminal domain-containing protein</fullName>
    </recommendedName>
</protein>
<evidence type="ECO:0000259" key="2">
    <source>
        <dbReference type="Pfam" id="PF13400"/>
    </source>
</evidence>
<evidence type="ECO:0000313" key="4">
    <source>
        <dbReference type="Proteomes" id="UP000319771"/>
    </source>
</evidence>
<evidence type="ECO:0000256" key="1">
    <source>
        <dbReference type="SAM" id="Phobius"/>
    </source>
</evidence>
<dbReference type="InterPro" id="IPR028087">
    <property type="entry name" value="Tad_N"/>
</dbReference>
<proteinExistence type="predicted"/>
<dbReference type="AlphaFoldDB" id="A0A538UE56"/>
<feature type="domain" description="Putative Flp pilus-assembly TadG-like N-terminal" evidence="2">
    <location>
        <begin position="37"/>
        <end position="83"/>
    </location>
</feature>
<dbReference type="EMBL" id="VBPB01000010">
    <property type="protein sequence ID" value="TMQ74153.1"/>
    <property type="molecule type" value="Genomic_DNA"/>
</dbReference>